<protein>
    <recommendedName>
        <fullName evidence="5">Integral membrane protein</fullName>
    </recommendedName>
</protein>
<feature type="transmembrane region" description="Helical" evidence="2">
    <location>
        <begin position="20"/>
        <end position="40"/>
    </location>
</feature>
<evidence type="ECO:0000256" key="2">
    <source>
        <dbReference type="SAM" id="Phobius"/>
    </source>
</evidence>
<dbReference type="Proteomes" id="UP000030760">
    <property type="component" value="Unassembled WGS sequence"/>
</dbReference>
<keyword evidence="2" id="KW-0812">Transmembrane</keyword>
<keyword evidence="2" id="KW-1133">Transmembrane helix</keyword>
<dbReference type="Pfam" id="PF20334">
    <property type="entry name" value="DUF6629"/>
    <property type="match status" value="1"/>
</dbReference>
<evidence type="ECO:0000313" key="4">
    <source>
        <dbReference type="Proteomes" id="UP000030760"/>
    </source>
</evidence>
<gene>
    <name evidence="3" type="ORF">SBD_1064</name>
</gene>
<name>M3DN42_9ACTN</name>
<dbReference type="EMBL" id="KB405056">
    <property type="protein sequence ID" value="EMF58392.1"/>
    <property type="molecule type" value="Genomic_DNA"/>
</dbReference>
<evidence type="ECO:0000256" key="1">
    <source>
        <dbReference type="SAM" id="MobiDB-lite"/>
    </source>
</evidence>
<accession>M3DN42</accession>
<feature type="transmembrane region" description="Helical" evidence="2">
    <location>
        <begin position="107"/>
        <end position="126"/>
    </location>
</feature>
<feature type="transmembrane region" description="Helical" evidence="2">
    <location>
        <begin position="138"/>
        <end position="164"/>
    </location>
</feature>
<proteinExistence type="predicted"/>
<evidence type="ECO:0008006" key="5">
    <source>
        <dbReference type="Google" id="ProtNLM"/>
    </source>
</evidence>
<feature type="transmembrane region" description="Helical" evidence="2">
    <location>
        <begin position="194"/>
        <end position="212"/>
    </location>
</feature>
<feature type="transmembrane region" description="Helical" evidence="2">
    <location>
        <begin position="171"/>
        <end position="189"/>
    </location>
</feature>
<keyword evidence="2" id="KW-0472">Membrane</keyword>
<feature type="region of interest" description="Disordered" evidence="1">
    <location>
        <begin position="218"/>
        <end position="238"/>
    </location>
</feature>
<sequence>MAALMRDSRPDGGAMCWSATADLVAGAGVAAVGVACVALVRSARDLPLAALPLLLGAHQIVEAVVWSSGGGSGAATVAWAVIALPMLAVWVPAGVLCAAPPSARARLVVLLGVGVATAGLLGRGLVTGPVTAEIRGHTVGYTVAVSHPVLLVTGYLLATVGSLLLSGDRRLTVLGILAAVGASVCWALWRLEFISTWCAFAALCSVVLLGWVRARRRRPSSPPARYPAAEYRHSGRDD</sequence>
<dbReference type="AlphaFoldDB" id="M3DN42"/>
<feature type="transmembrane region" description="Helical" evidence="2">
    <location>
        <begin position="78"/>
        <end position="100"/>
    </location>
</feature>
<organism evidence="3 4">
    <name type="scientific">Streptomyces bottropensis ATCC 25435</name>
    <dbReference type="NCBI Taxonomy" id="1054862"/>
    <lineage>
        <taxon>Bacteria</taxon>
        <taxon>Bacillati</taxon>
        <taxon>Actinomycetota</taxon>
        <taxon>Actinomycetes</taxon>
        <taxon>Kitasatosporales</taxon>
        <taxon>Streptomycetaceae</taxon>
        <taxon>Streptomyces</taxon>
    </lineage>
</organism>
<evidence type="ECO:0000313" key="3">
    <source>
        <dbReference type="EMBL" id="EMF58392.1"/>
    </source>
</evidence>
<reference evidence="4" key="1">
    <citation type="journal article" date="2013" name="Genome Announc.">
        <title>Draft Genome Sequence of Streptomyces bottropensis ATCC 25435, a Bottromycin-Producing Actinomycete.</title>
        <authorList>
            <person name="Zhang H."/>
            <person name="Zhou W."/>
            <person name="Zhuang Y."/>
            <person name="Liang X."/>
            <person name="Liu T."/>
        </authorList>
    </citation>
    <scope>NUCLEOTIDE SEQUENCE [LARGE SCALE GENOMIC DNA]</scope>
    <source>
        <strain evidence="4">ATCC 25435</strain>
    </source>
</reference>
<dbReference type="InterPro" id="IPR046737">
    <property type="entry name" value="DUF6629"/>
</dbReference>